<dbReference type="EMBL" id="PJQM01006985">
    <property type="protein sequence ID" value="RCH78807.1"/>
    <property type="molecule type" value="Genomic_DNA"/>
</dbReference>
<evidence type="ECO:0000256" key="1">
    <source>
        <dbReference type="SAM" id="SignalP"/>
    </source>
</evidence>
<sequence>MLKLLFSFLLIAFAYFASAEEAYFRFINESPTFAIKLTNSTLIQHARELISGNTTENPHIQGRIVKAEVHWNYPWSFMVEPDSISFFNATEDAVCDMGIRWINRHLDQVCDTLLPGCHWCPWSSKFIEEIKL</sequence>
<evidence type="ECO:0000259" key="2">
    <source>
        <dbReference type="Pfam" id="PF23621"/>
    </source>
</evidence>
<dbReference type="InterPro" id="IPR056422">
    <property type="entry name" value="BP74_N"/>
</dbReference>
<dbReference type="PANTHER" id="PTHR35883:SF1">
    <property type="entry name" value="CALMODULIN-BINDING PROTEIN CAM-BP15-RELATED"/>
    <property type="match status" value="1"/>
</dbReference>
<dbReference type="InterPro" id="IPR053344">
    <property type="entry name" value="cAMP-inducible_BP74-like"/>
</dbReference>
<evidence type="ECO:0000313" key="3">
    <source>
        <dbReference type="EMBL" id="RCH78807.1"/>
    </source>
</evidence>
<comment type="caution">
    <text evidence="3">The sequence shown here is derived from an EMBL/GenBank/DDBJ whole genome shotgun (WGS) entry which is preliminary data.</text>
</comment>
<feature type="signal peptide" evidence="1">
    <location>
        <begin position="1"/>
        <end position="19"/>
    </location>
</feature>
<name>A0A367IM81_RHIST</name>
<feature type="domain" description="BP74 N-terminal" evidence="2">
    <location>
        <begin position="20"/>
        <end position="131"/>
    </location>
</feature>
<dbReference type="OrthoDB" id="2232403at2759"/>
<accession>A0A367IM81</accession>
<gene>
    <name evidence="3" type="ORF">CU098_006928</name>
</gene>
<dbReference type="Proteomes" id="UP000253551">
    <property type="component" value="Unassembled WGS sequence"/>
</dbReference>
<reference evidence="3 4" key="1">
    <citation type="journal article" date="2018" name="G3 (Bethesda)">
        <title>Phylogenetic and Phylogenomic Definition of Rhizopus Species.</title>
        <authorList>
            <person name="Gryganskyi A.P."/>
            <person name="Golan J."/>
            <person name="Dolatabadi S."/>
            <person name="Mondo S."/>
            <person name="Robb S."/>
            <person name="Idnurm A."/>
            <person name="Muszewska A."/>
            <person name="Steczkiewicz K."/>
            <person name="Masonjones S."/>
            <person name="Liao H.L."/>
            <person name="Gajdeczka M.T."/>
            <person name="Anike F."/>
            <person name="Vuek A."/>
            <person name="Anishchenko I.M."/>
            <person name="Voigt K."/>
            <person name="de Hoog G.S."/>
            <person name="Smith M.E."/>
            <person name="Heitman J."/>
            <person name="Vilgalys R."/>
            <person name="Stajich J.E."/>
        </authorList>
    </citation>
    <scope>NUCLEOTIDE SEQUENCE [LARGE SCALE GENOMIC DNA]</scope>
    <source>
        <strain evidence="3 4">LSU 92-RS-03</strain>
    </source>
</reference>
<feature type="chain" id="PRO_5016925256" description="BP74 N-terminal domain-containing protein" evidence="1">
    <location>
        <begin position="20"/>
        <end position="132"/>
    </location>
</feature>
<evidence type="ECO:0000313" key="4">
    <source>
        <dbReference type="Proteomes" id="UP000253551"/>
    </source>
</evidence>
<keyword evidence="1" id="KW-0732">Signal</keyword>
<dbReference type="AlphaFoldDB" id="A0A367IM81"/>
<keyword evidence="4" id="KW-1185">Reference proteome</keyword>
<proteinExistence type="predicted"/>
<dbReference type="Pfam" id="PF23621">
    <property type="entry name" value="BP74_N"/>
    <property type="match status" value="1"/>
</dbReference>
<dbReference type="PANTHER" id="PTHR35883">
    <property type="entry name" value="CYCLIC AMP-INDUCIBLE PROTEIN BP74-RELATED"/>
    <property type="match status" value="1"/>
</dbReference>
<organism evidence="3 4">
    <name type="scientific">Rhizopus stolonifer</name>
    <name type="common">Rhizopus nigricans</name>
    <dbReference type="NCBI Taxonomy" id="4846"/>
    <lineage>
        <taxon>Eukaryota</taxon>
        <taxon>Fungi</taxon>
        <taxon>Fungi incertae sedis</taxon>
        <taxon>Mucoromycota</taxon>
        <taxon>Mucoromycotina</taxon>
        <taxon>Mucoromycetes</taxon>
        <taxon>Mucorales</taxon>
        <taxon>Mucorineae</taxon>
        <taxon>Rhizopodaceae</taxon>
        <taxon>Rhizopus</taxon>
    </lineage>
</organism>
<protein>
    <recommendedName>
        <fullName evidence="2">BP74 N-terminal domain-containing protein</fullName>
    </recommendedName>
</protein>